<evidence type="ECO:0000256" key="1">
    <source>
        <dbReference type="SAM" id="MobiDB-lite"/>
    </source>
</evidence>
<name>M1E0J7_SOLTU</name>
<proteinExistence type="predicted"/>
<sequence>MLVRAKQRQTFLHFSVLINKLCRRARVPRDEKKDVEVIPTSSTDIWSIKVEYLRDEAEKKKAALVDTSLVMDTNVLPTEAPLPTPAPGPSGTSTATTSVTPHSSTAPVPPSSSFVAYLVSV</sequence>
<dbReference type="PANTHER" id="PTHR33180">
    <property type="entry name" value="PHOTOSYSTEM II CP43 REACTION CENTER PROTEIN"/>
    <property type="match status" value="1"/>
</dbReference>
<organism evidence="2 3">
    <name type="scientific">Solanum tuberosum</name>
    <name type="common">Potato</name>
    <dbReference type="NCBI Taxonomy" id="4113"/>
    <lineage>
        <taxon>Eukaryota</taxon>
        <taxon>Viridiplantae</taxon>
        <taxon>Streptophyta</taxon>
        <taxon>Embryophyta</taxon>
        <taxon>Tracheophyta</taxon>
        <taxon>Spermatophyta</taxon>
        <taxon>Magnoliopsida</taxon>
        <taxon>eudicotyledons</taxon>
        <taxon>Gunneridae</taxon>
        <taxon>Pentapetalae</taxon>
        <taxon>asterids</taxon>
        <taxon>lamiids</taxon>
        <taxon>Solanales</taxon>
        <taxon>Solanaceae</taxon>
        <taxon>Solanoideae</taxon>
        <taxon>Solaneae</taxon>
        <taxon>Solanum</taxon>
    </lineage>
</organism>
<reference evidence="2" key="2">
    <citation type="submission" date="2015-06" db="UniProtKB">
        <authorList>
            <consortium name="EnsemblPlants"/>
        </authorList>
    </citation>
    <scope>IDENTIFICATION</scope>
    <source>
        <strain evidence="2">DM1-3 516 R44</strain>
    </source>
</reference>
<dbReference type="EnsemblPlants" id="PGSC0003DMT400097402">
    <property type="protein sequence ID" value="PGSC0003DMT400097402"/>
    <property type="gene ID" value="PGSC0003DMG400046973"/>
</dbReference>
<accession>M1E0J7</accession>
<dbReference type="AlphaFoldDB" id="M1E0J7"/>
<feature type="compositionally biased region" description="Low complexity" evidence="1">
    <location>
        <begin position="89"/>
        <end position="106"/>
    </location>
</feature>
<keyword evidence="3" id="KW-1185">Reference proteome</keyword>
<protein>
    <recommendedName>
        <fullName evidence="4">Integrase core domain containing protein</fullName>
    </recommendedName>
</protein>
<dbReference type="InParanoid" id="M1E0J7"/>
<dbReference type="HOGENOM" id="CLU_029307_10_1_1"/>
<dbReference type="Gramene" id="PGSC0003DMT400097402">
    <property type="protein sequence ID" value="PGSC0003DMT400097402"/>
    <property type="gene ID" value="PGSC0003DMG400046973"/>
</dbReference>
<dbReference type="PANTHER" id="PTHR33180:SF31">
    <property type="entry name" value="POLYPROTEIN PROTEIN"/>
    <property type="match status" value="1"/>
</dbReference>
<dbReference type="PaxDb" id="4113-PGSC0003DMT400097402"/>
<evidence type="ECO:0008006" key="4">
    <source>
        <dbReference type="Google" id="ProtNLM"/>
    </source>
</evidence>
<reference evidence="3" key="1">
    <citation type="journal article" date="2011" name="Nature">
        <title>Genome sequence and analysis of the tuber crop potato.</title>
        <authorList>
            <consortium name="The Potato Genome Sequencing Consortium"/>
        </authorList>
    </citation>
    <scope>NUCLEOTIDE SEQUENCE [LARGE SCALE GENOMIC DNA]</scope>
    <source>
        <strain evidence="3">cv. DM1-3 516 R44</strain>
    </source>
</reference>
<dbReference type="Proteomes" id="UP000011115">
    <property type="component" value="Unassembled WGS sequence"/>
</dbReference>
<evidence type="ECO:0000313" key="3">
    <source>
        <dbReference type="Proteomes" id="UP000011115"/>
    </source>
</evidence>
<evidence type="ECO:0000313" key="2">
    <source>
        <dbReference type="EnsemblPlants" id="PGSC0003DMT400097402"/>
    </source>
</evidence>
<feature type="region of interest" description="Disordered" evidence="1">
    <location>
        <begin position="76"/>
        <end position="111"/>
    </location>
</feature>